<reference evidence="1 2" key="1">
    <citation type="submission" date="2015-04" db="EMBL/GenBank/DDBJ databases">
        <title>Whole genome shotgun sequence of Flavihumibacter petaseus NBRC 106054.</title>
        <authorList>
            <person name="Miyazawa S."/>
            <person name="Hosoyama A."/>
            <person name="Hashimoto M."/>
            <person name="Noguchi M."/>
            <person name="Tsuchikane K."/>
            <person name="Ohji S."/>
            <person name="Yamazoe A."/>
            <person name="Ichikawa N."/>
            <person name="Kimura A."/>
            <person name="Fujita N."/>
        </authorList>
    </citation>
    <scope>NUCLEOTIDE SEQUENCE [LARGE SCALE GENOMIC DNA]</scope>
    <source>
        <strain evidence="1 2">NBRC 106054</strain>
    </source>
</reference>
<gene>
    <name evidence="1" type="ORF">FPE01S_02_08800</name>
</gene>
<keyword evidence="2" id="KW-1185">Reference proteome</keyword>
<proteinExistence type="predicted"/>
<dbReference type="STRING" id="1220578.FPE01S_02_08800"/>
<dbReference type="AlphaFoldDB" id="A0A0E9N1P4"/>
<comment type="caution">
    <text evidence="1">The sequence shown here is derived from an EMBL/GenBank/DDBJ whole genome shotgun (WGS) entry which is preliminary data.</text>
</comment>
<dbReference type="Proteomes" id="UP000033121">
    <property type="component" value="Unassembled WGS sequence"/>
</dbReference>
<protein>
    <submittedName>
        <fullName evidence="1">Uncharacterized protein</fullName>
    </submittedName>
</protein>
<dbReference type="EMBL" id="BBWV01000002">
    <property type="protein sequence ID" value="GAO43774.1"/>
    <property type="molecule type" value="Genomic_DNA"/>
</dbReference>
<dbReference type="RefSeq" id="WP_046369608.1">
    <property type="nucleotide sequence ID" value="NZ_BBWV01000002.1"/>
</dbReference>
<sequence length="130" mass="14757">MDYKQFEGHTPGPWFPVEFGGYWNIHDEPFYEGTNLLDKESSDQADVNAKLAAAATQLLSRCIELERWKAEATIVQHRWDRVLDAAQKSPAFKLGCDIPSRVAEMIEENKRLMEALDAMLTTLESLKAAK</sequence>
<accession>A0A0E9N1P4</accession>
<dbReference type="OrthoDB" id="10017231at2"/>
<evidence type="ECO:0000313" key="2">
    <source>
        <dbReference type="Proteomes" id="UP000033121"/>
    </source>
</evidence>
<organism evidence="1 2">
    <name type="scientific">Flavihumibacter petaseus NBRC 106054</name>
    <dbReference type="NCBI Taxonomy" id="1220578"/>
    <lineage>
        <taxon>Bacteria</taxon>
        <taxon>Pseudomonadati</taxon>
        <taxon>Bacteroidota</taxon>
        <taxon>Chitinophagia</taxon>
        <taxon>Chitinophagales</taxon>
        <taxon>Chitinophagaceae</taxon>
        <taxon>Flavihumibacter</taxon>
    </lineage>
</organism>
<name>A0A0E9N1P4_9BACT</name>
<evidence type="ECO:0000313" key="1">
    <source>
        <dbReference type="EMBL" id="GAO43774.1"/>
    </source>
</evidence>